<feature type="transmembrane region" description="Helical" evidence="8">
    <location>
        <begin position="491"/>
        <end position="510"/>
    </location>
</feature>
<dbReference type="AlphaFoldDB" id="A0A7K1Y676"/>
<feature type="domain" description="Histidine kinase/HSP90-like ATPase" evidence="9">
    <location>
        <begin position="635"/>
        <end position="733"/>
    </location>
</feature>
<dbReference type="GO" id="GO:0004673">
    <property type="term" value="F:protein histidine kinase activity"/>
    <property type="evidence" value="ECO:0007669"/>
    <property type="project" value="UniProtKB-EC"/>
</dbReference>
<dbReference type="Pfam" id="PF02518">
    <property type="entry name" value="HATPase_c"/>
    <property type="match status" value="1"/>
</dbReference>
<keyword evidence="8" id="KW-1133">Transmembrane helix</keyword>
<protein>
    <recommendedName>
        <fullName evidence="2">histidine kinase</fullName>
        <ecNumber evidence="2">2.7.13.3</ecNumber>
    </recommendedName>
</protein>
<keyword evidence="8" id="KW-0472">Membrane</keyword>
<dbReference type="PANTHER" id="PTHR41523">
    <property type="entry name" value="TWO-COMPONENT SYSTEM SENSOR PROTEIN"/>
    <property type="match status" value="1"/>
</dbReference>
<accession>A0A7K1Y676</accession>
<dbReference type="SMART" id="SM00387">
    <property type="entry name" value="HATPase_c"/>
    <property type="match status" value="1"/>
</dbReference>
<evidence type="ECO:0000256" key="1">
    <source>
        <dbReference type="ARBA" id="ARBA00000085"/>
    </source>
</evidence>
<dbReference type="Gene3D" id="3.30.450.20">
    <property type="entry name" value="PAS domain"/>
    <property type="match status" value="1"/>
</dbReference>
<comment type="caution">
    <text evidence="10">The sequence shown here is derived from an EMBL/GenBank/DDBJ whole genome shotgun (WGS) entry which is preliminary data.</text>
</comment>
<dbReference type="EMBL" id="WVHT01000002">
    <property type="protein sequence ID" value="MXV50084.1"/>
    <property type="molecule type" value="Genomic_DNA"/>
</dbReference>
<evidence type="ECO:0000259" key="9">
    <source>
        <dbReference type="SMART" id="SM00387"/>
    </source>
</evidence>
<dbReference type="InterPro" id="IPR003594">
    <property type="entry name" value="HATPase_dom"/>
</dbReference>
<dbReference type="GO" id="GO:0005524">
    <property type="term" value="F:ATP binding"/>
    <property type="evidence" value="ECO:0007669"/>
    <property type="project" value="UniProtKB-KW"/>
</dbReference>
<evidence type="ECO:0000313" key="10">
    <source>
        <dbReference type="EMBL" id="MXV50084.1"/>
    </source>
</evidence>
<evidence type="ECO:0000256" key="2">
    <source>
        <dbReference type="ARBA" id="ARBA00012438"/>
    </source>
</evidence>
<proteinExistence type="predicted"/>
<dbReference type="Gene3D" id="1.25.40.10">
    <property type="entry name" value="Tetratricopeptide repeat domain"/>
    <property type="match status" value="2"/>
</dbReference>
<keyword evidence="3" id="KW-0597">Phosphoprotein</keyword>
<evidence type="ECO:0000256" key="8">
    <source>
        <dbReference type="SAM" id="Phobius"/>
    </source>
</evidence>
<dbReference type="InterPro" id="IPR011495">
    <property type="entry name" value="Sig_transdc_His_kin_sub2_dim/P"/>
</dbReference>
<evidence type="ECO:0000256" key="7">
    <source>
        <dbReference type="ARBA" id="ARBA00022840"/>
    </source>
</evidence>
<keyword evidence="6" id="KW-0418">Kinase</keyword>
<dbReference type="Pfam" id="PF07568">
    <property type="entry name" value="HisKA_2"/>
    <property type="match status" value="1"/>
</dbReference>
<dbReference type="Gene3D" id="3.30.565.10">
    <property type="entry name" value="Histidine kinase-like ATPase, C-terminal domain"/>
    <property type="match status" value="1"/>
</dbReference>
<dbReference type="SUPFAM" id="SSF55874">
    <property type="entry name" value="ATPase domain of HSP90 chaperone/DNA topoisomerase II/histidine kinase"/>
    <property type="match status" value="1"/>
</dbReference>
<dbReference type="PANTHER" id="PTHR41523:SF8">
    <property type="entry name" value="ETHYLENE RESPONSE SENSOR PROTEIN"/>
    <property type="match status" value="1"/>
</dbReference>
<dbReference type="InterPro" id="IPR011990">
    <property type="entry name" value="TPR-like_helical_dom_sf"/>
</dbReference>
<sequence>MDKMAARSLSIIVVLLLLVAQASALQQKTVRQFHNNSKADTIRLRTLYELGDYYLLRKHQDRLSDFQNAEKVFFTAYGIADSENVISKYGKYEFQCKLAEVFVLENQPEKAMSLFIQAAKFYHDRKFIAKEANTYLRCVINIWPGSDDYEGMQTLLFKALRIYEELNQPGDIVFTNYWIALTDLHRNRANNYRLTEARCNQMIVKYQHTNALHLDYIYSLLSRINRYRGNLNKSLSYSLKSMQLMNSTKDTTAEEQIFAELAQTYQDLEQTENSIVYYKKTIEIRERKNIPQEYLFRTAGFIAQGLIKLHRPVEALNYIEALEKRHKPDNKAKYAFIEQIKGYCYEALRDYKKAEEAYLGMINDYRKGDDEMWYIAKYDIARFYVLRKQYLKAAAFLNDNTPPSNFSKAKDLEYLLFQVDSSRGRFLSAIRHFRKYKTMNDSVFNLSKSKQVEELQLQYRTSQRETEIKLLTKESQLQRQNVIRAQNARNLTYAGIAVLSLFVGLLYYNYWVKQRNNIVLNQLVLEKDALLQEKEWFIKEIHHRVKNNLQIVMGLLQRQSAYINNEEALKAIRNSEDRMHSIALIHQKLYQSDSPGFIYMPEYIAELVNYLKDSFDLGNRIHFQKDVDDVYLNVSQAVPLGLILNEAITNAIKYAFTDQTYGEVSISFLATTDGCHHLMIKDNGAGLPQGFDSSSINSMGINLMKGLTKQLGGLFKMTYDSGMIVLVKFKVENSGIPENQYNQQEGFVITH</sequence>
<organism evidence="10 11">
    <name type="scientific">Hufsiella arboris</name>
    <dbReference type="NCBI Taxonomy" id="2695275"/>
    <lineage>
        <taxon>Bacteria</taxon>
        <taxon>Pseudomonadati</taxon>
        <taxon>Bacteroidota</taxon>
        <taxon>Sphingobacteriia</taxon>
        <taxon>Sphingobacteriales</taxon>
        <taxon>Sphingobacteriaceae</taxon>
        <taxon>Hufsiella</taxon>
    </lineage>
</organism>
<dbReference type="InterPro" id="IPR036890">
    <property type="entry name" value="HATPase_C_sf"/>
</dbReference>
<reference evidence="10 11" key="1">
    <citation type="submission" date="2019-11" db="EMBL/GenBank/DDBJ databases">
        <title>Pedobacter sp. HMF7647 Genome sequencing and assembly.</title>
        <authorList>
            <person name="Kang H."/>
            <person name="Kim H."/>
            <person name="Joh K."/>
        </authorList>
    </citation>
    <scope>NUCLEOTIDE SEQUENCE [LARGE SCALE GENOMIC DNA]</scope>
    <source>
        <strain evidence="10 11">HMF7647</strain>
    </source>
</reference>
<keyword evidence="11" id="KW-1185">Reference proteome</keyword>
<evidence type="ECO:0000256" key="3">
    <source>
        <dbReference type="ARBA" id="ARBA00022553"/>
    </source>
</evidence>
<keyword evidence="7" id="KW-0067">ATP-binding</keyword>
<dbReference type="RefSeq" id="WP_160843276.1">
    <property type="nucleotide sequence ID" value="NZ_WVHT01000002.1"/>
</dbReference>
<keyword evidence="8" id="KW-0812">Transmembrane</keyword>
<evidence type="ECO:0000256" key="6">
    <source>
        <dbReference type="ARBA" id="ARBA00022777"/>
    </source>
</evidence>
<dbReference type="EC" id="2.7.13.3" evidence="2"/>
<evidence type="ECO:0000313" key="11">
    <source>
        <dbReference type="Proteomes" id="UP000466586"/>
    </source>
</evidence>
<gene>
    <name evidence="10" type="ORF">GS399_03800</name>
</gene>
<keyword evidence="5" id="KW-0547">Nucleotide-binding</keyword>
<keyword evidence="4" id="KW-0808">Transferase</keyword>
<dbReference type="Proteomes" id="UP000466586">
    <property type="component" value="Unassembled WGS sequence"/>
</dbReference>
<dbReference type="SUPFAM" id="SSF48452">
    <property type="entry name" value="TPR-like"/>
    <property type="match status" value="2"/>
</dbReference>
<comment type="catalytic activity">
    <reaction evidence="1">
        <text>ATP + protein L-histidine = ADP + protein N-phospho-L-histidine.</text>
        <dbReference type="EC" id="2.7.13.3"/>
    </reaction>
</comment>
<evidence type="ECO:0000256" key="4">
    <source>
        <dbReference type="ARBA" id="ARBA00022679"/>
    </source>
</evidence>
<name>A0A7K1Y676_9SPHI</name>
<evidence type="ECO:0000256" key="5">
    <source>
        <dbReference type="ARBA" id="ARBA00022741"/>
    </source>
</evidence>